<dbReference type="Proteomes" id="UP000232638">
    <property type="component" value="Chromosome"/>
</dbReference>
<keyword evidence="2" id="KW-1185">Reference proteome</keyword>
<protein>
    <submittedName>
        <fullName evidence="1">Uncharacterized protein</fullName>
    </submittedName>
</protein>
<name>A0A2K8U4V2_9GAMM</name>
<proteinExistence type="predicted"/>
<dbReference type="EMBL" id="CP020370">
    <property type="protein sequence ID" value="AUB80429.1"/>
    <property type="molecule type" value="Genomic_DNA"/>
</dbReference>
<organism evidence="1 2">
    <name type="scientific">Candidatus Thiodictyon syntrophicum</name>
    <dbReference type="NCBI Taxonomy" id="1166950"/>
    <lineage>
        <taxon>Bacteria</taxon>
        <taxon>Pseudomonadati</taxon>
        <taxon>Pseudomonadota</taxon>
        <taxon>Gammaproteobacteria</taxon>
        <taxon>Chromatiales</taxon>
        <taxon>Chromatiaceae</taxon>
        <taxon>Thiodictyon</taxon>
    </lineage>
</organism>
<sequence>MGEFLIYRGRVLLFLRQTARRGHGDRLLRALTDLGIAGTHWPLQVAFDAYLHGEARLKDVNPEVRGAARRIYDWLDAPRRQGREAQ</sequence>
<accession>A0A2K8U4V2</accession>
<evidence type="ECO:0000313" key="2">
    <source>
        <dbReference type="Proteomes" id="UP000232638"/>
    </source>
</evidence>
<dbReference type="KEGG" id="tsy:THSYN_05340"/>
<gene>
    <name evidence="1" type="ORF">THSYN_05340</name>
</gene>
<dbReference type="AlphaFoldDB" id="A0A2K8U4V2"/>
<reference evidence="1 2" key="1">
    <citation type="submission" date="2017-03" db="EMBL/GenBank/DDBJ databases">
        <title>Complete genome sequence of Candidatus 'Thiodictyon syntrophicum' sp. nov. strain Cad16T, a photolithoautotroph purple sulfur bacterium isolated from an alpine meromictic lake.</title>
        <authorList>
            <person name="Luedin S.M."/>
            <person name="Pothier J.F."/>
            <person name="Danza F."/>
            <person name="Storelli N."/>
            <person name="Wittwer M."/>
            <person name="Tonolla M."/>
        </authorList>
    </citation>
    <scope>NUCLEOTIDE SEQUENCE [LARGE SCALE GENOMIC DNA]</scope>
    <source>
        <strain evidence="1 2">Cad16T</strain>
    </source>
</reference>
<evidence type="ECO:0000313" key="1">
    <source>
        <dbReference type="EMBL" id="AUB80429.1"/>
    </source>
</evidence>
<dbReference type="RefSeq" id="WP_100918229.1">
    <property type="nucleotide sequence ID" value="NZ_CP020370.1"/>
</dbReference>